<dbReference type="Gene3D" id="2.60.40.10">
    <property type="entry name" value="Immunoglobulins"/>
    <property type="match status" value="2"/>
</dbReference>
<comment type="subcellular location">
    <subcellularLocation>
        <location evidence="1">Cell membrane</location>
        <topology evidence="1">Lipid-anchor</topology>
        <topology evidence="1">GPI-anchor</topology>
    </subcellularLocation>
</comment>
<evidence type="ECO:0000313" key="16">
    <source>
        <dbReference type="Proteomes" id="UP000664991"/>
    </source>
</evidence>
<keyword evidence="10" id="KW-0449">Lipoprotein</keyword>
<keyword evidence="11" id="KW-0393">Immunoglobulin domain</keyword>
<dbReference type="FunFam" id="2.60.40.10:FF:000500">
    <property type="entry name" value="limbic system-associated membrane protein isoform X1"/>
    <property type="match status" value="1"/>
</dbReference>
<evidence type="ECO:0000256" key="4">
    <source>
        <dbReference type="ARBA" id="ARBA00022729"/>
    </source>
</evidence>
<dbReference type="SMART" id="SM00409">
    <property type="entry name" value="IG"/>
    <property type="match status" value="2"/>
</dbReference>
<evidence type="ECO:0000256" key="2">
    <source>
        <dbReference type="ARBA" id="ARBA00022475"/>
    </source>
</evidence>
<dbReference type="InterPro" id="IPR013783">
    <property type="entry name" value="Ig-like_fold"/>
</dbReference>
<dbReference type="InterPro" id="IPR003598">
    <property type="entry name" value="Ig_sub2"/>
</dbReference>
<keyword evidence="5" id="KW-0677">Repeat</keyword>
<dbReference type="InterPro" id="IPR050876">
    <property type="entry name" value="IgLON_domain"/>
</dbReference>
<evidence type="ECO:0000256" key="6">
    <source>
        <dbReference type="ARBA" id="ARBA00022889"/>
    </source>
</evidence>
<dbReference type="AlphaFoldDB" id="A0A836AP87"/>
<dbReference type="PANTHER" id="PTHR42757">
    <property type="entry name" value="IGLON FAMILY OF IMMUNOGLOBULIN SUPERFAMILY-RELATED"/>
    <property type="match status" value="1"/>
</dbReference>
<evidence type="ECO:0000256" key="11">
    <source>
        <dbReference type="ARBA" id="ARBA00023319"/>
    </source>
</evidence>
<evidence type="ECO:0000256" key="12">
    <source>
        <dbReference type="ARBA" id="ARBA00037995"/>
    </source>
</evidence>
<name>A0A836AP87_SHEEP</name>
<reference evidence="15 16" key="1">
    <citation type="submission" date="2020-12" db="EMBL/GenBank/DDBJ databases">
        <title>De novo assembly of Tibetan sheep genome.</title>
        <authorList>
            <person name="Li X."/>
        </authorList>
    </citation>
    <scope>NUCLEOTIDE SEQUENCE [LARGE SCALE GENOMIC DNA]</scope>
    <source>
        <tissue evidence="15">Heart</tissue>
    </source>
</reference>
<keyword evidence="6" id="KW-0130">Cell adhesion</keyword>
<dbReference type="PROSITE" id="PS50835">
    <property type="entry name" value="IG_LIKE"/>
    <property type="match status" value="2"/>
</dbReference>
<gene>
    <name evidence="15" type="ORF">JEQ12_000454</name>
</gene>
<protein>
    <recommendedName>
        <fullName evidence="13">Neuronal growth regulator 1</fullName>
    </recommendedName>
</protein>
<keyword evidence="8" id="KW-1015">Disulfide bond</keyword>
<dbReference type="SMART" id="SM00408">
    <property type="entry name" value="IGc2"/>
    <property type="match status" value="2"/>
</dbReference>
<dbReference type="InterPro" id="IPR003599">
    <property type="entry name" value="Ig_sub"/>
</dbReference>
<keyword evidence="3" id="KW-0336">GPI-anchor</keyword>
<evidence type="ECO:0000256" key="1">
    <source>
        <dbReference type="ARBA" id="ARBA00004609"/>
    </source>
</evidence>
<feature type="domain" description="Ig-like" evidence="14">
    <location>
        <begin position="35"/>
        <end position="116"/>
    </location>
</feature>
<dbReference type="EMBL" id="JAEMGP010000001">
    <property type="protein sequence ID" value="KAG5214878.1"/>
    <property type="molecule type" value="Genomic_DNA"/>
</dbReference>
<evidence type="ECO:0000256" key="10">
    <source>
        <dbReference type="ARBA" id="ARBA00023288"/>
    </source>
</evidence>
<sequence>MIPVMYRSVTLILTSHNFNDHVPDYKMSCWKKFPPKIYDISSDMTINEGTNVTLTCLATGKPEPSISWRHISPSAKPFENGQYLDIYGITRDQAGEYECSAENDVSFPDVKKVKIVVNFAPTIQEIKSGTVAPGRSGLIRCEGAGVPPPAFEWYKGEKKLFNGQQGIIIQNFSTRSILTVTNVTQEHFGNYTCVAVNKLGTTNASLPLSQIIEPTTSSPVTSPGQYPHTFTKACAVNLCHIVE</sequence>
<evidence type="ECO:0000313" key="15">
    <source>
        <dbReference type="EMBL" id="KAG5214878.1"/>
    </source>
</evidence>
<comment type="similarity">
    <text evidence="12">Belongs to the immunoglobulin superfamily. IgLON family.</text>
</comment>
<feature type="domain" description="Ig-like" evidence="14">
    <location>
        <begin position="121"/>
        <end position="209"/>
    </location>
</feature>
<comment type="caution">
    <text evidence="15">The sequence shown here is derived from an EMBL/GenBank/DDBJ whole genome shotgun (WGS) entry which is preliminary data.</text>
</comment>
<keyword evidence="2" id="KW-1003">Cell membrane</keyword>
<organism evidence="15 16">
    <name type="scientific">Ovis aries</name>
    <name type="common">Sheep</name>
    <dbReference type="NCBI Taxonomy" id="9940"/>
    <lineage>
        <taxon>Eukaryota</taxon>
        <taxon>Metazoa</taxon>
        <taxon>Chordata</taxon>
        <taxon>Craniata</taxon>
        <taxon>Vertebrata</taxon>
        <taxon>Euteleostomi</taxon>
        <taxon>Mammalia</taxon>
        <taxon>Eutheria</taxon>
        <taxon>Laurasiatheria</taxon>
        <taxon>Artiodactyla</taxon>
        <taxon>Ruminantia</taxon>
        <taxon>Pecora</taxon>
        <taxon>Bovidae</taxon>
        <taxon>Caprinae</taxon>
        <taxon>Ovis</taxon>
    </lineage>
</organism>
<dbReference type="InterPro" id="IPR036179">
    <property type="entry name" value="Ig-like_dom_sf"/>
</dbReference>
<dbReference type="SUPFAM" id="SSF48726">
    <property type="entry name" value="Immunoglobulin"/>
    <property type="match status" value="2"/>
</dbReference>
<proteinExistence type="inferred from homology"/>
<evidence type="ECO:0000256" key="5">
    <source>
        <dbReference type="ARBA" id="ARBA00022737"/>
    </source>
</evidence>
<keyword evidence="7" id="KW-0472">Membrane</keyword>
<dbReference type="Proteomes" id="UP000664991">
    <property type="component" value="Unassembled WGS sequence"/>
</dbReference>
<dbReference type="InterPro" id="IPR007110">
    <property type="entry name" value="Ig-like_dom"/>
</dbReference>
<evidence type="ECO:0000259" key="14">
    <source>
        <dbReference type="PROSITE" id="PS50835"/>
    </source>
</evidence>
<keyword evidence="4" id="KW-0732">Signal</keyword>
<dbReference type="Pfam" id="PF13927">
    <property type="entry name" value="Ig_3"/>
    <property type="match status" value="2"/>
</dbReference>
<evidence type="ECO:0000256" key="8">
    <source>
        <dbReference type="ARBA" id="ARBA00023157"/>
    </source>
</evidence>
<dbReference type="GO" id="GO:0007155">
    <property type="term" value="P:cell adhesion"/>
    <property type="evidence" value="ECO:0007669"/>
    <property type="project" value="UniProtKB-KW"/>
</dbReference>
<keyword evidence="9" id="KW-0325">Glycoprotein</keyword>
<dbReference type="GO" id="GO:0098552">
    <property type="term" value="C:side of membrane"/>
    <property type="evidence" value="ECO:0007669"/>
    <property type="project" value="UniProtKB-KW"/>
</dbReference>
<evidence type="ECO:0000256" key="7">
    <source>
        <dbReference type="ARBA" id="ARBA00023136"/>
    </source>
</evidence>
<accession>A0A836AP87</accession>
<evidence type="ECO:0000256" key="3">
    <source>
        <dbReference type="ARBA" id="ARBA00022622"/>
    </source>
</evidence>
<dbReference type="FunFam" id="2.60.40.10:FF:000113">
    <property type="entry name" value="Opioid-binding protein/cell adhesion molecule"/>
    <property type="match status" value="1"/>
</dbReference>
<dbReference type="GO" id="GO:0005886">
    <property type="term" value="C:plasma membrane"/>
    <property type="evidence" value="ECO:0007669"/>
    <property type="project" value="UniProtKB-SubCell"/>
</dbReference>
<dbReference type="PANTHER" id="PTHR42757:SF6">
    <property type="entry name" value="NEURONAL GROWTH REGULATOR 1"/>
    <property type="match status" value="1"/>
</dbReference>
<evidence type="ECO:0000256" key="9">
    <source>
        <dbReference type="ARBA" id="ARBA00023180"/>
    </source>
</evidence>
<evidence type="ECO:0000256" key="13">
    <source>
        <dbReference type="ARBA" id="ARBA00041100"/>
    </source>
</evidence>